<dbReference type="EMBL" id="BJZT01000005">
    <property type="protein sequence ID" value="GEO98139.1"/>
    <property type="molecule type" value="Genomic_DNA"/>
</dbReference>
<dbReference type="RefSeq" id="WP_147076415.1">
    <property type="nucleotide sequence ID" value="NZ_BJZT01000005.1"/>
</dbReference>
<protein>
    <submittedName>
        <fullName evidence="2">Uncharacterized protein</fullName>
    </submittedName>
</protein>
<feature type="compositionally biased region" description="Polar residues" evidence="1">
    <location>
        <begin position="1"/>
        <end position="11"/>
    </location>
</feature>
<reference evidence="2 3" key="1">
    <citation type="submission" date="2019-07" db="EMBL/GenBank/DDBJ databases">
        <title>Whole genome shotgun sequence of Methylobacterium haplocladii NBRC 107714.</title>
        <authorList>
            <person name="Hosoyama A."/>
            <person name="Uohara A."/>
            <person name="Ohji S."/>
            <person name="Ichikawa N."/>
        </authorList>
    </citation>
    <scope>NUCLEOTIDE SEQUENCE [LARGE SCALE GENOMIC DNA]</scope>
    <source>
        <strain evidence="2 3">NBRC 107714</strain>
    </source>
</reference>
<keyword evidence="3" id="KW-1185">Reference proteome</keyword>
<gene>
    <name evidence="2" type="ORF">MHA02_05270</name>
</gene>
<accession>A0A512IKB0</accession>
<evidence type="ECO:0000313" key="3">
    <source>
        <dbReference type="Proteomes" id="UP000321258"/>
    </source>
</evidence>
<name>A0A512IKB0_9HYPH</name>
<evidence type="ECO:0000313" key="2">
    <source>
        <dbReference type="EMBL" id="GEO98139.1"/>
    </source>
</evidence>
<dbReference type="AlphaFoldDB" id="A0A512IKB0"/>
<feature type="region of interest" description="Disordered" evidence="1">
    <location>
        <begin position="1"/>
        <end position="68"/>
    </location>
</feature>
<proteinExistence type="predicted"/>
<comment type="caution">
    <text evidence="2">The sequence shown here is derived from an EMBL/GenBank/DDBJ whole genome shotgun (WGS) entry which is preliminary data.</text>
</comment>
<organism evidence="2 3">
    <name type="scientific">Methylobacterium haplocladii</name>
    <dbReference type="NCBI Taxonomy" id="1176176"/>
    <lineage>
        <taxon>Bacteria</taxon>
        <taxon>Pseudomonadati</taxon>
        <taxon>Pseudomonadota</taxon>
        <taxon>Alphaproteobacteria</taxon>
        <taxon>Hyphomicrobiales</taxon>
        <taxon>Methylobacteriaceae</taxon>
        <taxon>Methylobacterium</taxon>
    </lineage>
</organism>
<dbReference type="Proteomes" id="UP000321258">
    <property type="component" value="Unassembled WGS sequence"/>
</dbReference>
<evidence type="ECO:0000256" key="1">
    <source>
        <dbReference type="SAM" id="MobiDB-lite"/>
    </source>
</evidence>
<sequence>MSQSKTDSTPTGRRPEDGDLNDEQQHAGTHAPLGAPLDPTESKKVENGRKVSDSQHVTMPERSRDAAE</sequence>
<feature type="compositionally biased region" description="Basic and acidic residues" evidence="1">
    <location>
        <begin position="40"/>
        <end position="68"/>
    </location>
</feature>
<dbReference type="OrthoDB" id="9984518at2"/>